<evidence type="ECO:0000313" key="2">
    <source>
        <dbReference type="EMBL" id="NMF89151.1"/>
    </source>
</evidence>
<protein>
    <recommendedName>
        <fullName evidence="4">Transporter</fullName>
    </recommendedName>
</protein>
<keyword evidence="1" id="KW-0732">Signal</keyword>
<evidence type="ECO:0000256" key="1">
    <source>
        <dbReference type="SAM" id="SignalP"/>
    </source>
</evidence>
<name>A0ABX1MPL6_9RHOO</name>
<gene>
    <name evidence="2" type="ORF">GPA26_11770</name>
</gene>
<comment type="caution">
    <text evidence="2">The sequence shown here is derived from an EMBL/GenBank/DDBJ whole genome shotgun (WGS) entry which is preliminary data.</text>
</comment>
<feature type="signal peptide" evidence="1">
    <location>
        <begin position="1"/>
        <end position="20"/>
    </location>
</feature>
<sequence length="243" mass="27860">MKKQLIALALAGFGAGIAHAGPAASIYTPTVEYGENEIEFKAGSHRDHSKEDETAMVIGYGTGVTPWWFTELSVEYERERGERFKYEAFEWENKFQLTETGKYPVDLGLLVEIERPREHDEGWELKLGLLTQKDFGKVQANFNLLAERHYDAEEKSDTELGYQWQLKYRLMPTFEYGVQGMGEVGKWNDWAKSDEQEHMAGPAVFGKLPLGGHQALKYDVGFLFGMTKDTPEHTLRMKLEYEF</sequence>
<reference evidence="2 3" key="1">
    <citation type="submission" date="2019-12" db="EMBL/GenBank/DDBJ databases">
        <title>Comparative genomics gives insights into the taxonomy of the Azoarcus-Aromatoleum group and reveals separate origins of nif in the plant-associated Azoarcus and non-plant-associated Aromatoleum sub-groups.</title>
        <authorList>
            <person name="Lafos M."/>
            <person name="Maluk M."/>
            <person name="Batista M."/>
            <person name="Junghare M."/>
            <person name="Carmona M."/>
            <person name="Faoro H."/>
            <person name="Cruz L.M."/>
            <person name="Battistoni F."/>
            <person name="De Souza E."/>
            <person name="Pedrosa F."/>
            <person name="Chen W.-M."/>
            <person name="Poole P.S."/>
            <person name="Dixon R.A."/>
            <person name="James E.K."/>
        </authorList>
    </citation>
    <scope>NUCLEOTIDE SEQUENCE [LARGE SCALE GENOMIC DNA]</scope>
    <source>
        <strain evidence="2 3">ToN1</strain>
    </source>
</reference>
<keyword evidence="3" id="KW-1185">Reference proteome</keyword>
<dbReference type="EMBL" id="WTVR01000020">
    <property type="protein sequence ID" value="NMF89151.1"/>
    <property type="molecule type" value="Genomic_DNA"/>
</dbReference>
<evidence type="ECO:0000313" key="3">
    <source>
        <dbReference type="Proteomes" id="UP000652074"/>
    </source>
</evidence>
<dbReference type="Proteomes" id="UP000652074">
    <property type="component" value="Unassembled WGS sequence"/>
</dbReference>
<organism evidence="2 3">
    <name type="scientific">Aromatoleum petrolei</name>
    <dbReference type="NCBI Taxonomy" id="76116"/>
    <lineage>
        <taxon>Bacteria</taxon>
        <taxon>Pseudomonadati</taxon>
        <taxon>Pseudomonadota</taxon>
        <taxon>Betaproteobacteria</taxon>
        <taxon>Rhodocyclales</taxon>
        <taxon>Rhodocyclaceae</taxon>
        <taxon>Aromatoleum</taxon>
    </lineage>
</organism>
<evidence type="ECO:0008006" key="4">
    <source>
        <dbReference type="Google" id="ProtNLM"/>
    </source>
</evidence>
<accession>A0ABX1MPL6</accession>
<dbReference type="RefSeq" id="WP_169206531.1">
    <property type="nucleotide sequence ID" value="NZ_CP059560.1"/>
</dbReference>
<feature type="chain" id="PRO_5045303152" description="Transporter" evidence="1">
    <location>
        <begin position="21"/>
        <end position="243"/>
    </location>
</feature>
<proteinExistence type="predicted"/>